<feature type="signal peptide" evidence="1">
    <location>
        <begin position="1"/>
        <end position="26"/>
    </location>
</feature>
<reference evidence="2 3" key="1">
    <citation type="submission" date="2016-10" db="EMBL/GenBank/DDBJ databases">
        <authorList>
            <person name="de Groot N.N."/>
        </authorList>
    </citation>
    <scope>NUCLEOTIDE SEQUENCE [LARGE SCALE GENOMIC DNA]</scope>
    <source>
        <strain evidence="2 3">DSM 23995</strain>
    </source>
</reference>
<organism evidence="2 3">
    <name type="scientific">Alteribacillus iranensis</name>
    <dbReference type="NCBI Taxonomy" id="930128"/>
    <lineage>
        <taxon>Bacteria</taxon>
        <taxon>Bacillati</taxon>
        <taxon>Bacillota</taxon>
        <taxon>Bacilli</taxon>
        <taxon>Bacillales</taxon>
        <taxon>Bacillaceae</taxon>
        <taxon>Alteribacillus</taxon>
    </lineage>
</organism>
<keyword evidence="1" id="KW-0732">Signal</keyword>
<evidence type="ECO:0008006" key="4">
    <source>
        <dbReference type="Google" id="ProtNLM"/>
    </source>
</evidence>
<sequence>MKRIVRTIVAGGLILCTTWGTPAALATVPFQTELEREEEQQQEQADSGHSLYIDGQEQSYTGEPIFHQGVLYVTVPGAIQALNEKAEIDPTAPFADELSPYDYLEDNDFIESVNNREVVRVSHLQDLGVKAQWYDDPGRLHLETADLLTVDDLEVGDTISEVEEKVNIHWNTGYGQPADYIGFVGDMKEYTYTDRYGEERSGEVPELQLEIIDGLLTYIIISDESYETAKGITVGDSLFDVTRAHGSDYVKESVDGKIVYIYHVNHGSIWFIANENTREVERIGLWDTQLEGFER</sequence>
<name>A0A1I2CXZ3_9BACI</name>
<dbReference type="RefSeq" id="WP_091660486.1">
    <property type="nucleotide sequence ID" value="NZ_FONT01000003.1"/>
</dbReference>
<keyword evidence="3" id="KW-1185">Reference proteome</keyword>
<accession>A0A1I2CXZ3</accession>
<dbReference type="OrthoDB" id="2827983at2"/>
<evidence type="ECO:0000256" key="1">
    <source>
        <dbReference type="SAM" id="SignalP"/>
    </source>
</evidence>
<dbReference type="AlphaFoldDB" id="A0A1I2CXZ3"/>
<proteinExistence type="predicted"/>
<protein>
    <recommendedName>
        <fullName evidence="4">Copper amine oxidase N-terminal domain-containing protein</fullName>
    </recommendedName>
</protein>
<gene>
    <name evidence="2" type="ORF">SAMN05192532_103250</name>
</gene>
<dbReference type="Proteomes" id="UP000199516">
    <property type="component" value="Unassembled WGS sequence"/>
</dbReference>
<evidence type="ECO:0000313" key="3">
    <source>
        <dbReference type="Proteomes" id="UP000199516"/>
    </source>
</evidence>
<feature type="chain" id="PRO_5011669969" description="Copper amine oxidase N-terminal domain-containing protein" evidence="1">
    <location>
        <begin position="27"/>
        <end position="295"/>
    </location>
</feature>
<dbReference type="EMBL" id="FONT01000003">
    <property type="protein sequence ID" value="SFE72653.1"/>
    <property type="molecule type" value="Genomic_DNA"/>
</dbReference>
<dbReference type="STRING" id="930128.SAMN05192532_103250"/>
<evidence type="ECO:0000313" key="2">
    <source>
        <dbReference type="EMBL" id="SFE72653.1"/>
    </source>
</evidence>